<dbReference type="Pfam" id="PF13650">
    <property type="entry name" value="Asp_protease_2"/>
    <property type="match status" value="1"/>
</dbReference>
<sequence>MKDPGSSYSSSDIDLGHALCDLGASINLIPLSIFEKLQIEEAQPTKIALQLADRSIVRSEGKIEDFLLKVDKFILFVDFIILDYEANMKVPIILGQPFLPTGRTLIDVHQRELTM</sequence>
<dbReference type="Proteomes" id="UP000321947">
    <property type="component" value="Unassembled WGS sequence"/>
</dbReference>
<dbReference type="EMBL" id="SSTD01002678">
    <property type="protein sequence ID" value="TYK27553.1"/>
    <property type="molecule type" value="Genomic_DNA"/>
</dbReference>
<evidence type="ECO:0000313" key="3">
    <source>
        <dbReference type="Proteomes" id="UP000321393"/>
    </source>
</evidence>
<evidence type="ECO:0000313" key="4">
    <source>
        <dbReference type="Proteomes" id="UP000321947"/>
    </source>
</evidence>
<dbReference type="CDD" id="cd00303">
    <property type="entry name" value="retropepsin_like"/>
    <property type="match status" value="1"/>
</dbReference>
<dbReference type="InterPro" id="IPR021109">
    <property type="entry name" value="Peptidase_aspartic_dom_sf"/>
</dbReference>
<dbReference type="EMBL" id="SSTE01008830">
    <property type="protein sequence ID" value="KAA0054589.1"/>
    <property type="molecule type" value="Genomic_DNA"/>
</dbReference>
<gene>
    <name evidence="2" type="ORF">E5676_scaffold22G00220</name>
    <name evidence="1" type="ORF">E6C27_scaffold24G003860</name>
</gene>
<accession>A0A5D3DV39</accession>
<dbReference type="PANTHER" id="PTHR33067">
    <property type="entry name" value="RNA-DIRECTED DNA POLYMERASE-RELATED"/>
    <property type="match status" value="1"/>
</dbReference>
<organism evidence="2 4">
    <name type="scientific">Cucumis melo var. makuwa</name>
    <name type="common">Oriental melon</name>
    <dbReference type="NCBI Taxonomy" id="1194695"/>
    <lineage>
        <taxon>Eukaryota</taxon>
        <taxon>Viridiplantae</taxon>
        <taxon>Streptophyta</taxon>
        <taxon>Embryophyta</taxon>
        <taxon>Tracheophyta</taxon>
        <taxon>Spermatophyta</taxon>
        <taxon>Magnoliopsida</taxon>
        <taxon>eudicotyledons</taxon>
        <taxon>Gunneridae</taxon>
        <taxon>Pentapetalae</taxon>
        <taxon>rosids</taxon>
        <taxon>fabids</taxon>
        <taxon>Cucurbitales</taxon>
        <taxon>Cucurbitaceae</taxon>
        <taxon>Benincaseae</taxon>
        <taxon>Cucumis</taxon>
    </lineage>
</organism>
<evidence type="ECO:0000313" key="2">
    <source>
        <dbReference type="EMBL" id="TYK27553.1"/>
    </source>
</evidence>
<dbReference type="PANTHER" id="PTHR33067:SF39">
    <property type="entry name" value="TRANSCRIPTION FACTOR INTERACTOR AND REGULATOR CCHC(ZN) FAMILY"/>
    <property type="match status" value="1"/>
</dbReference>
<dbReference type="AlphaFoldDB" id="A0A5D3DV39"/>
<evidence type="ECO:0000313" key="1">
    <source>
        <dbReference type="EMBL" id="KAA0054589.1"/>
    </source>
</evidence>
<name>A0A5D3DV39_CUCMM</name>
<reference evidence="3 4" key="1">
    <citation type="submission" date="2019-08" db="EMBL/GenBank/DDBJ databases">
        <title>Draft genome sequences of two oriental melons (Cucumis melo L. var makuwa).</title>
        <authorList>
            <person name="Kwon S.-Y."/>
        </authorList>
    </citation>
    <scope>NUCLEOTIDE SEQUENCE [LARGE SCALE GENOMIC DNA]</scope>
    <source>
        <strain evidence="4">cv. Chang Bougi</strain>
        <strain evidence="3">cv. SW 3</strain>
        <tissue evidence="2">Leaf</tissue>
    </source>
</reference>
<dbReference type="Proteomes" id="UP000321393">
    <property type="component" value="Unassembled WGS sequence"/>
</dbReference>
<dbReference type="OrthoDB" id="778454at2759"/>
<comment type="caution">
    <text evidence="2">The sequence shown here is derived from an EMBL/GenBank/DDBJ whole genome shotgun (WGS) entry which is preliminary data.</text>
</comment>
<proteinExistence type="predicted"/>
<protein>
    <submittedName>
        <fullName evidence="2">Uncharacterized protein</fullName>
    </submittedName>
</protein>
<dbReference type="Gene3D" id="2.40.70.10">
    <property type="entry name" value="Acid Proteases"/>
    <property type="match status" value="1"/>
</dbReference>